<keyword evidence="1" id="KW-1133">Transmembrane helix</keyword>
<sequence>MALRWRTEIGFGEPLMTPLERVLRRDRLVVTAGLVILVGLGWGYMFKLAHEMTGMDMSMDMGMPQMETWDPVDIWLLFVMWSVMMVAMMVPSVAPLILMVVAANRRRHRHEDPLVPTGLFLVGYLLAWTGFSVVATLVQWGLRSAALLSPAMVSTSSVLGGGLLLVAGLFQFSPLKNACLTHCRSPMGFVMSHWREGVGGVVRMGTEHGLYCVGCCWILMALLFVAGVMNLLWVAVISVFVLAEKVLPRGDVVGRVTGVLLVASGVFVMSVG</sequence>
<keyword evidence="1" id="KW-0812">Transmembrane</keyword>
<dbReference type="EMBL" id="UINC01001282">
    <property type="protein sequence ID" value="SUZ76539.1"/>
    <property type="molecule type" value="Genomic_DNA"/>
</dbReference>
<feature type="transmembrane region" description="Helical" evidence="1">
    <location>
        <begin position="114"/>
        <end position="140"/>
    </location>
</feature>
<name>A0A381QDS4_9ZZZZ</name>
<organism evidence="2">
    <name type="scientific">marine metagenome</name>
    <dbReference type="NCBI Taxonomy" id="408172"/>
    <lineage>
        <taxon>unclassified sequences</taxon>
        <taxon>metagenomes</taxon>
        <taxon>ecological metagenomes</taxon>
    </lineage>
</organism>
<accession>A0A381QDS4</accession>
<feature type="transmembrane region" description="Helical" evidence="1">
    <location>
        <begin position="252"/>
        <end position="271"/>
    </location>
</feature>
<protein>
    <recommendedName>
        <fullName evidence="3">DUF2182 domain-containing protein</fullName>
    </recommendedName>
</protein>
<feature type="transmembrane region" description="Helical" evidence="1">
    <location>
        <begin position="210"/>
        <end position="240"/>
    </location>
</feature>
<evidence type="ECO:0000256" key="1">
    <source>
        <dbReference type="SAM" id="Phobius"/>
    </source>
</evidence>
<dbReference type="AlphaFoldDB" id="A0A381QDS4"/>
<feature type="transmembrane region" description="Helical" evidence="1">
    <location>
        <begin position="28"/>
        <end position="46"/>
    </location>
</feature>
<evidence type="ECO:0008006" key="3">
    <source>
        <dbReference type="Google" id="ProtNLM"/>
    </source>
</evidence>
<reference evidence="2" key="1">
    <citation type="submission" date="2018-05" db="EMBL/GenBank/DDBJ databases">
        <authorList>
            <person name="Lanie J.A."/>
            <person name="Ng W.-L."/>
            <person name="Kazmierczak K.M."/>
            <person name="Andrzejewski T.M."/>
            <person name="Davidsen T.M."/>
            <person name="Wayne K.J."/>
            <person name="Tettelin H."/>
            <person name="Glass J.I."/>
            <person name="Rusch D."/>
            <person name="Podicherti R."/>
            <person name="Tsui H.-C.T."/>
            <person name="Winkler M.E."/>
        </authorList>
    </citation>
    <scope>NUCLEOTIDE SEQUENCE</scope>
</reference>
<proteinExistence type="predicted"/>
<feature type="transmembrane region" description="Helical" evidence="1">
    <location>
        <begin position="146"/>
        <end position="170"/>
    </location>
</feature>
<evidence type="ECO:0000313" key="2">
    <source>
        <dbReference type="EMBL" id="SUZ76539.1"/>
    </source>
</evidence>
<dbReference type="Pfam" id="PF09948">
    <property type="entry name" value="PpoB2"/>
    <property type="match status" value="1"/>
</dbReference>
<gene>
    <name evidence="2" type="ORF">METZ01_LOCUS29393</name>
</gene>
<keyword evidence="1" id="KW-0472">Membrane</keyword>
<dbReference type="InterPro" id="IPR018688">
    <property type="entry name" value="PpoB2-like"/>
</dbReference>
<feature type="transmembrane region" description="Helical" evidence="1">
    <location>
        <begin position="74"/>
        <end position="102"/>
    </location>
</feature>